<organism evidence="2 3">
    <name type="scientific">Carnobacterium maltaromaticum LMA28</name>
    <dbReference type="NCBI Taxonomy" id="1234679"/>
    <lineage>
        <taxon>Bacteria</taxon>
        <taxon>Bacillati</taxon>
        <taxon>Bacillota</taxon>
        <taxon>Bacilli</taxon>
        <taxon>Lactobacillales</taxon>
        <taxon>Carnobacteriaceae</taxon>
        <taxon>Carnobacterium</taxon>
    </lineage>
</organism>
<feature type="chain" id="PRO_5003917099" description="Lipoprotein" evidence="1">
    <location>
        <begin position="33"/>
        <end position="210"/>
    </location>
</feature>
<evidence type="ECO:0000313" key="3">
    <source>
        <dbReference type="Proteomes" id="UP000000212"/>
    </source>
</evidence>
<dbReference type="AlphaFoldDB" id="K8EE89"/>
<feature type="signal peptide" evidence="1">
    <location>
        <begin position="1"/>
        <end position="32"/>
    </location>
</feature>
<keyword evidence="1" id="KW-0732">Signal</keyword>
<reference evidence="3" key="1">
    <citation type="journal article" date="2013" name="Genome Announc.">
        <title>Complete Chromosome Sequence of Carnobacterium maltaromaticum LMA 28.</title>
        <authorList>
            <person name="Cailliez-Grimal C."/>
            <person name="Chaillou S."/>
            <person name="Anba-Mondoloni J."/>
            <person name="Loux V."/>
            <person name="Afzal M.I."/>
            <person name="Rahman A."/>
            <person name="Kergourlay G."/>
            <person name="Champomier-Verges M.C."/>
            <person name="Zagorec M."/>
            <person name="Dalgaard P."/>
            <person name="Leisner J.J."/>
            <person name="Prevost H."/>
            <person name="Revol-Junelles A.M."/>
            <person name="Borges F."/>
        </authorList>
    </citation>
    <scope>NUCLEOTIDE SEQUENCE</scope>
    <source>
        <strain evidence="3">LMA28</strain>
    </source>
</reference>
<evidence type="ECO:0000313" key="2">
    <source>
        <dbReference type="EMBL" id="CCO10093.1"/>
    </source>
</evidence>
<proteinExistence type="predicted"/>
<name>K8EE89_CARML</name>
<sequence>MKKQVKTLAIIGVLICSLSIYLSFSQSNQNQATSKHKSPQPAKILTKNEITPVNKTTIDSSSPITIIQPEAAEAENAVTPEPEILEPTTDTETITKMPENSDDIAVEKIPIQLTADEASAAQTDPIVIDLSYQGNWKSLDGSRTITGTQYGFKFENSPVGWLNRYSKNDTGLILGDTNYFTFYVRLTENDHLIIEKTDGTEFWEFTRNYQ</sequence>
<dbReference type="KEGG" id="cml:BN424_611"/>
<dbReference type="STRING" id="1234679.BN424_611"/>
<dbReference type="HOGENOM" id="CLU_1308263_0_0_9"/>
<evidence type="ECO:0000256" key="1">
    <source>
        <dbReference type="SAM" id="SignalP"/>
    </source>
</evidence>
<keyword evidence="3" id="KW-1185">Reference proteome</keyword>
<dbReference type="OrthoDB" id="9975506at2"/>
<dbReference type="PATRIC" id="fig|1234679.3.peg.584"/>
<protein>
    <recommendedName>
        <fullName evidence="4">Lipoprotein</fullName>
    </recommendedName>
</protein>
<dbReference type="RefSeq" id="WP_015075541.1">
    <property type="nucleotide sequence ID" value="NC_019425.2"/>
</dbReference>
<accession>K8EE89</accession>
<dbReference type="Proteomes" id="UP000000212">
    <property type="component" value="Chromosome"/>
</dbReference>
<dbReference type="EMBL" id="HE999757">
    <property type="protein sequence ID" value="CCO10093.1"/>
    <property type="molecule type" value="Genomic_DNA"/>
</dbReference>
<evidence type="ECO:0008006" key="4">
    <source>
        <dbReference type="Google" id="ProtNLM"/>
    </source>
</evidence>
<gene>
    <name evidence="2" type="ORF">BN424_611</name>
</gene>